<comment type="caution">
    <text evidence="1">The sequence shown here is derived from an EMBL/GenBank/DDBJ whole genome shotgun (WGS) entry which is preliminary data.</text>
</comment>
<dbReference type="EMBL" id="QFOI01000218">
    <property type="protein sequence ID" value="PZP46635.1"/>
    <property type="molecule type" value="Genomic_DNA"/>
</dbReference>
<evidence type="ECO:0000313" key="2">
    <source>
        <dbReference type="Proteomes" id="UP000249645"/>
    </source>
</evidence>
<sequence>MKFRFLITIVTVFFTKVLFAQTDLAKFKEKETQLRPLAEKIIFANTFETRLEANTDFVKNLVKTLELSNSFQYPFDSLQTISIENAPDNKFRIFTWELQKDDNYFRQYGAIQMN</sequence>
<gene>
    <name evidence="1" type="ORF">DI598_11865</name>
</gene>
<protein>
    <submittedName>
        <fullName evidence="1">Uncharacterized protein</fullName>
    </submittedName>
</protein>
<accession>A0A2W5ERJ3</accession>
<name>A0A2W5ERJ3_9SPHI</name>
<dbReference type="Proteomes" id="UP000249645">
    <property type="component" value="Unassembled WGS sequence"/>
</dbReference>
<proteinExistence type="predicted"/>
<feature type="non-terminal residue" evidence="1">
    <location>
        <position position="114"/>
    </location>
</feature>
<reference evidence="1 2" key="1">
    <citation type="submission" date="2017-11" db="EMBL/GenBank/DDBJ databases">
        <title>Infants hospitalized years apart are colonized by the same room-sourced microbial strains.</title>
        <authorList>
            <person name="Brooks B."/>
            <person name="Olm M.R."/>
            <person name="Firek B.A."/>
            <person name="Baker R."/>
            <person name="Thomas B.C."/>
            <person name="Morowitz M.J."/>
            <person name="Banfield J.F."/>
        </authorList>
    </citation>
    <scope>NUCLEOTIDE SEQUENCE [LARGE SCALE GENOMIC DNA]</scope>
    <source>
        <strain evidence="1">S2_009_000_R2_76</strain>
    </source>
</reference>
<evidence type="ECO:0000313" key="1">
    <source>
        <dbReference type="EMBL" id="PZP46635.1"/>
    </source>
</evidence>
<dbReference type="AlphaFoldDB" id="A0A2W5ERJ3"/>
<organism evidence="1 2">
    <name type="scientific">Pseudopedobacter saltans</name>
    <dbReference type="NCBI Taxonomy" id="151895"/>
    <lineage>
        <taxon>Bacteria</taxon>
        <taxon>Pseudomonadati</taxon>
        <taxon>Bacteroidota</taxon>
        <taxon>Sphingobacteriia</taxon>
        <taxon>Sphingobacteriales</taxon>
        <taxon>Sphingobacteriaceae</taxon>
        <taxon>Pseudopedobacter</taxon>
    </lineage>
</organism>